<keyword evidence="4" id="KW-1185">Reference proteome</keyword>
<feature type="compositionally biased region" description="Low complexity" evidence="1">
    <location>
        <begin position="357"/>
        <end position="367"/>
    </location>
</feature>
<name>A0A4Y9YKR9_9AGAM</name>
<feature type="transmembrane region" description="Helical" evidence="2">
    <location>
        <begin position="165"/>
        <end position="187"/>
    </location>
</feature>
<dbReference type="OrthoDB" id="3221380at2759"/>
<feature type="region of interest" description="Disordered" evidence="1">
    <location>
        <begin position="282"/>
        <end position="367"/>
    </location>
</feature>
<proteinExistence type="predicted"/>
<evidence type="ECO:0000313" key="4">
    <source>
        <dbReference type="Proteomes" id="UP000298327"/>
    </source>
</evidence>
<keyword evidence="2" id="KW-0812">Transmembrane</keyword>
<dbReference type="Proteomes" id="UP000298327">
    <property type="component" value="Unassembled WGS sequence"/>
</dbReference>
<organism evidence="3 4">
    <name type="scientific">Dentipellis fragilis</name>
    <dbReference type="NCBI Taxonomy" id="205917"/>
    <lineage>
        <taxon>Eukaryota</taxon>
        <taxon>Fungi</taxon>
        <taxon>Dikarya</taxon>
        <taxon>Basidiomycota</taxon>
        <taxon>Agaricomycotina</taxon>
        <taxon>Agaricomycetes</taxon>
        <taxon>Russulales</taxon>
        <taxon>Hericiaceae</taxon>
        <taxon>Dentipellis</taxon>
    </lineage>
</organism>
<feature type="compositionally biased region" description="Low complexity" evidence="1">
    <location>
        <begin position="596"/>
        <end position="621"/>
    </location>
</feature>
<protein>
    <recommendedName>
        <fullName evidence="5">Transmembrane protein</fullName>
    </recommendedName>
</protein>
<evidence type="ECO:0000256" key="2">
    <source>
        <dbReference type="SAM" id="Phobius"/>
    </source>
</evidence>
<feature type="region of interest" description="Disordered" evidence="1">
    <location>
        <begin position="575"/>
        <end position="623"/>
    </location>
</feature>
<feature type="compositionally biased region" description="Low complexity" evidence="1">
    <location>
        <begin position="970"/>
        <end position="991"/>
    </location>
</feature>
<feature type="region of interest" description="Disordered" evidence="1">
    <location>
        <begin position="911"/>
        <end position="1087"/>
    </location>
</feature>
<accession>A0A4Y9YKR9</accession>
<dbReference type="EMBL" id="SEOQ01000436">
    <property type="protein sequence ID" value="TFY63005.1"/>
    <property type="molecule type" value="Genomic_DNA"/>
</dbReference>
<dbReference type="AlphaFoldDB" id="A0A4Y9YKR9"/>
<feature type="compositionally biased region" description="Basic and acidic residues" evidence="1">
    <location>
        <begin position="1069"/>
        <end position="1086"/>
    </location>
</feature>
<gene>
    <name evidence="3" type="ORF">EVG20_g6500</name>
</gene>
<reference evidence="3 4" key="1">
    <citation type="submission" date="2019-02" db="EMBL/GenBank/DDBJ databases">
        <title>Genome sequencing of the rare red list fungi Dentipellis fragilis.</title>
        <authorList>
            <person name="Buettner E."/>
            <person name="Kellner H."/>
        </authorList>
    </citation>
    <scope>NUCLEOTIDE SEQUENCE [LARGE SCALE GENOMIC DNA]</scope>
    <source>
        <strain evidence="3 4">DSM 105465</strain>
    </source>
</reference>
<keyword evidence="2" id="KW-0472">Membrane</keyword>
<evidence type="ECO:0008006" key="5">
    <source>
        <dbReference type="Google" id="ProtNLM"/>
    </source>
</evidence>
<feature type="transmembrane region" description="Helical" evidence="2">
    <location>
        <begin position="35"/>
        <end position="55"/>
    </location>
</feature>
<feature type="region of interest" description="Disordered" evidence="1">
    <location>
        <begin position="844"/>
        <end position="894"/>
    </location>
</feature>
<feature type="compositionally biased region" description="Low complexity" evidence="1">
    <location>
        <begin position="935"/>
        <end position="946"/>
    </location>
</feature>
<evidence type="ECO:0000256" key="1">
    <source>
        <dbReference type="SAM" id="MobiDB-lite"/>
    </source>
</evidence>
<feature type="compositionally biased region" description="Polar residues" evidence="1">
    <location>
        <begin position="338"/>
        <end position="355"/>
    </location>
</feature>
<comment type="caution">
    <text evidence="3">The sequence shown here is derived from an EMBL/GenBank/DDBJ whole genome shotgun (WGS) entry which is preliminary data.</text>
</comment>
<evidence type="ECO:0000313" key="3">
    <source>
        <dbReference type="EMBL" id="TFY63005.1"/>
    </source>
</evidence>
<sequence>MLASGRRVALRLSVVPSPHNTPCDTATALPPALSMIPLISAAALAVISLIFPLFVRTGFKFFNFKLDFLLSPLRSFYGPTNLAKAGHVLVFEPSVETVVQALIPETVPRSLYTSLSPYCDSSFKPESMCAFYPTFLSPTFPTDIDFPPVNIGNMQSIMDALWSHLVLQMAVLIVLVGLAVVVLVMVMSDVPPALLMDRSMTALAIYRQHGINWVSMALLPDIVAGLIKSRGQPSELPMYMDARNDPHRLRSTLAWLSEIIPPGLMNNRQRLVLPPVSQTKLLEQRTLEPPPSFRKATDNTAPIEKAVDSSSSSNSDAEPIESNSCLVDDPPLPAIPTLVSSDSHESYTSAPSSPMDSEATSTPRAPSASSFEATLLALSNALVVARRYRAESQSRSSGDDDVSKSLNDVLPTLIPLGDAGVEEVAINDLRLEASCSQVATLAAELELDYDNNLSKVSPVQGPESQASSALLQYEEPPLAPSGSMNGRLTMNLMANSPGRGRAPTFIIPSSSSRELYSRSGKSWSVSDFGQLDEPRVVLPRQHTETVQVSGSLSRVPPAVSIRSLKSTREVVVEQPEENECVAPEVASSPTIHEESPVMPVTPSRPSSPVVAPVVSTGPTTPEQELSQRRLYLLRGRFASEGLRNRTYTRFSTDAGRSALALDPARLQPLSYSVPHSSARAEELEKHAISCLGPADFSHHASIPAARQMEADEKPQGRVASHSEMVDVSGVTASPSPCPKQLENPTASGSIVFDLVARLSQLVPSPSCHETEARTTSLAAAENVSSLDATTFSQPSLPAPSVELACTVRDTHVSSTLKATALAPSRLKEETSAPDAVRGVSVPAATNVPQTSSPAPQAKVGSPKTTGAGSPREEVGSPNRGSKRKEPDAFTGWSFSPAMSLKDLASAAVIPEAPKAEIQSDGNKIPEASAEGGPISSNVASAAAEESQTPIAERKYRPPPMRPGMEHLRAGSESPFSPASSSSQPATPRTPTFNFRRPSDGPWRTPSFASPVKPDDNADGSPRIHVFSATEDSSTPPSGGNAKRYQLRPIDRSLKTSGLRPSSGLRPRHSMGEERRATLVHVDDDTTKRRRVRTCSAQNVGADVSVSAPAHQVDKSGQIVLPAGTGWRGRSFGRQRQPTALSPVVTKVDVNADK</sequence>
<keyword evidence="2" id="KW-1133">Transmembrane helix</keyword>